<dbReference type="Gene3D" id="3.40.710.10">
    <property type="entry name" value="DD-peptidase/beta-lactamase superfamily"/>
    <property type="match status" value="1"/>
</dbReference>
<evidence type="ECO:0000313" key="2">
    <source>
        <dbReference type="EMBL" id="MDR7346153.1"/>
    </source>
</evidence>
<organism evidence="2 3">
    <name type="scientific">Enteractinococcus fodinae</name>
    <dbReference type="NCBI Taxonomy" id="684663"/>
    <lineage>
        <taxon>Bacteria</taxon>
        <taxon>Bacillati</taxon>
        <taxon>Actinomycetota</taxon>
        <taxon>Actinomycetes</taxon>
        <taxon>Micrococcales</taxon>
        <taxon>Micrococcaceae</taxon>
    </lineage>
</organism>
<dbReference type="EMBL" id="JAVDYJ010000001">
    <property type="protein sequence ID" value="MDR7346153.1"/>
    <property type="molecule type" value="Genomic_DNA"/>
</dbReference>
<comment type="caution">
    <text evidence="2">The sequence shown here is derived from an EMBL/GenBank/DDBJ whole genome shotgun (WGS) entry which is preliminary data.</text>
</comment>
<feature type="domain" description="Beta-lactamase class A catalytic" evidence="1">
    <location>
        <begin position="6"/>
        <end position="188"/>
    </location>
</feature>
<dbReference type="Pfam" id="PF13354">
    <property type="entry name" value="Beta-lactamase2"/>
    <property type="match status" value="1"/>
</dbReference>
<protein>
    <submittedName>
        <fullName evidence="2">Beta-lactamase class A</fullName>
    </submittedName>
</protein>
<name>A0ABU2AXT5_9MICC</name>
<dbReference type="InterPro" id="IPR012338">
    <property type="entry name" value="Beta-lactam/transpept-like"/>
</dbReference>
<evidence type="ECO:0000313" key="3">
    <source>
        <dbReference type="Proteomes" id="UP001183794"/>
    </source>
</evidence>
<gene>
    <name evidence="2" type="ORF">J2S62_000410</name>
</gene>
<dbReference type="InterPro" id="IPR000871">
    <property type="entry name" value="Beta-lactam_class-A"/>
</dbReference>
<reference evidence="2 3" key="1">
    <citation type="submission" date="2023-07" db="EMBL/GenBank/DDBJ databases">
        <title>Sequencing the genomes of 1000 actinobacteria strains.</title>
        <authorList>
            <person name="Klenk H.-P."/>
        </authorList>
    </citation>
    <scope>NUCLEOTIDE SEQUENCE [LARGE SCALE GENOMIC DNA]</scope>
    <source>
        <strain evidence="2 3">DSM 22966</strain>
    </source>
</reference>
<accession>A0ABU2AXT5</accession>
<proteinExistence type="predicted"/>
<dbReference type="InterPro" id="IPR045155">
    <property type="entry name" value="Beta-lactam_cat"/>
</dbReference>
<dbReference type="PANTHER" id="PTHR35333:SF5">
    <property type="entry name" value="CONSERVED LIPOPROTEIN LPQF-RELATED"/>
    <property type="match status" value="1"/>
</dbReference>
<evidence type="ECO:0000259" key="1">
    <source>
        <dbReference type="Pfam" id="PF13354"/>
    </source>
</evidence>
<sequence length="273" mass="29740">MSEPLLDRAADEPAPLGSMFKLYVLYAVAQAIEAGELSWDTVLTVSEHNRSLPSGELQDEPAGTTVTVHDAATKMIQISDNTATDMLIQQLGREAIEAAVRDAGHHDPELMAPFPSTREFFQIGWSDPAYLETWSDGTKEEQRDLLDELEQQPIDEYDVAVGGDPVWPQGVEWFASAEDVAAVHRALHEHPDPTIRTILGGQSGAEQEKWDYVAFKGGSSPGVLTGSWFIENGPGEQYVVVLQAATDDPAGISATTQREFFDLADATLELATN</sequence>
<dbReference type="Gene3D" id="1.10.8.620">
    <property type="entry name" value="ORF12 helical bundle domain-like"/>
    <property type="match status" value="1"/>
</dbReference>
<dbReference type="SUPFAM" id="SSF56601">
    <property type="entry name" value="beta-lactamase/transpeptidase-like"/>
    <property type="match status" value="1"/>
</dbReference>
<dbReference type="Proteomes" id="UP001183794">
    <property type="component" value="Unassembled WGS sequence"/>
</dbReference>
<keyword evidence="3" id="KW-1185">Reference proteome</keyword>
<dbReference type="RefSeq" id="WP_310170716.1">
    <property type="nucleotide sequence ID" value="NZ_BAABHE010000002.1"/>
</dbReference>
<dbReference type="PANTHER" id="PTHR35333">
    <property type="entry name" value="BETA-LACTAMASE"/>
    <property type="match status" value="1"/>
</dbReference>